<proteinExistence type="predicted"/>
<keyword evidence="1" id="KW-0808">Transferase</keyword>
<evidence type="ECO:0000313" key="5">
    <source>
        <dbReference type="Proteomes" id="UP001597548"/>
    </source>
</evidence>
<keyword evidence="2" id="KW-0677">Repeat</keyword>
<accession>A0ABW5ZZX6</accession>
<dbReference type="CDD" id="cd04647">
    <property type="entry name" value="LbH_MAT_like"/>
    <property type="match status" value="1"/>
</dbReference>
<dbReference type="PANTHER" id="PTHR23416:SF78">
    <property type="entry name" value="LIPOPOLYSACCHARIDE BIOSYNTHESIS O-ACETYL TRANSFERASE WBBJ-RELATED"/>
    <property type="match status" value="1"/>
</dbReference>
<evidence type="ECO:0000256" key="3">
    <source>
        <dbReference type="ARBA" id="ARBA00023315"/>
    </source>
</evidence>
<dbReference type="InterPro" id="IPR051159">
    <property type="entry name" value="Hexapeptide_acetyltransf"/>
</dbReference>
<keyword evidence="3 4" id="KW-0012">Acyltransferase</keyword>
<name>A0ABW5ZZX6_9FLAO</name>
<dbReference type="EMBL" id="JBHUOS010000014">
    <property type="protein sequence ID" value="MFD2917451.1"/>
    <property type="molecule type" value="Genomic_DNA"/>
</dbReference>
<dbReference type="PROSITE" id="PS00101">
    <property type="entry name" value="HEXAPEP_TRANSFERASES"/>
    <property type="match status" value="1"/>
</dbReference>
<dbReference type="RefSeq" id="WP_241738337.1">
    <property type="nucleotide sequence ID" value="NZ_JADILU010000006.1"/>
</dbReference>
<dbReference type="SUPFAM" id="SSF51161">
    <property type="entry name" value="Trimeric LpxA-like enzymes"/>
    <property type="match status" value="1"/>
</dbReference>
<protein>
    <submittedName>
        <fullName evidence="4">Acyltransferase</fullName>
    </submittedName>
</protein>
<dbReference type="InterPro" id="IPR011004">
    <property type="entry name" value="Trimer_LpxA-like_sf"/>
</dbReference>
<dbReference type="Pfam" id="PF00132">
    <property type="entry name" value="Hexapep"/>
    <property type="match status" value="1"/>
</dbReference>
<dbReference type="GO" id="GO:0016746">
    <property type="term" value="F:acyltransferase activity"/>
    <property type="evidence" value="ECO:0007669"/>
    <property type="project" value="UniProtKB-KW"/>
</dbReference>
<dbReference type="PANTHER" id="PTHR23416">
    <property type="entry name" value="SIALIC ACID SYNTHASE-RELATED"/>
    <property type="match status" value="1"/>
</dbReference>
<dbReference type="InterPro" id="IPR001451">
    <property type="entry name" value="Hexapep"/>
</dbReference>
<organism evidence="4 5">
    <name type="scientific">Psychroserpens luteus</name>
    <dbReference type="NCBI Taxonomy" id="1434066"/>
    <lineage>
        <taxon>Bacteria</taxon>
        <taxon>Pseudomonadati</taxon>
        <taxon>Bacteroidota</taxon>
        <taxon>Flavobacteriia</taxon>
        <taxon>Flavobacteriales</taxon>
        <taxon>Flavobacteriaceae</taxon>
        <taxon>Psychroserpens</taxon>
    </lineage>
</organism>
<evidence type="ECO:0000256" key="2">
    <source>
        <dbReference type="ARBA" id="ARBA00022737"/>
    </source>
</evidence>
<evidence type="ECO:0000313" key="4">
    <source>
        <dbReference type="EMBL" id="MFD2917451.1"/>
    </source>
</evidence>
<reference evidence="5" key="1">
    <citation type="journal article" date="2019" name="Int. J. Syst. Evol. Microbiol.">
        <title>The Global Catalogue of Microorganisms (GCM) 10K type strain sequencing project: providing services to taxonomists for standard genome sequencing and annotation.</title>
        <authorList>
            <consortium name="The Broad Institute Genomics Platform"/>
            <consortium name="The Broad Institute Genome Sequencing Center for Infectious Disease"/>
            <person name="Wu L."/>
            <person name="Ma J."/>
        </authorList>
    </citation>
    <scope>NUCLEOTIDE SEQUENCE [LARGE SCALE GENOMIC DNA]</scope>
    <source>
        <strain evidence="5">KCTC 32514</strain>
    </source>
</reference>
<dbReference type="Proteomes" id="UP001597548">
    <property type="component" value="Unassembled WGS sequence"/>
</dbReference>
<dbReference type="InterPro" id="IPR018357">
    <property type="entry name" value="Hexapep_transf_CS"/>
</dbReference>
<comment type="caution">
    <text evidence="4">The sequence shown here is derived from an EMBL/GenBank/DDBJ whole genome shotgun (WGS) entry which is preliminary data.</text>
</comment>
<gene>
    <name evidence="4" type="ORF">ACFS29_17485</name>
</gene>
<keyword evidence="5" id="KW-1185">Reference proteome</keyword>
<dbReference type="Gene3D" id="2.160.10.10">
    <property type="entry name" value="Hexapeptide repeat proteins"/>
    <property type="match status" value="1"/>
</dbReference>
<evidence type="ECO:0000256" key="1">
    <source>
        <dbReference type="ARBA" id="ARBA00022679"/>
    </source>
</evidence>
<sequence length="249" mass="27429">MKAIILLIKFIIKKWVRKAYWLFRLTKVSFGKSPDVSFPFSIEGKGKIAASDFFKSATNISLGAGVNASLKFGNKNTLEKDVKILVGENCNLEIGNDFLIGQGTRLFVQNDWKFHNNTSINSYCSVFSRESNFKGKLEMLNNSHIADYCIIDVSDDILIGENVAIGPNCTFYTHDHEYHQMDKAAWNGDIITGKIVIGSDSWLGSNVTVLPGVTIGKHVVVAAGSVVTKDLNDNCVYAGVPAKKIKTIE</sequence>